<accession>A0A1V2UH09</accession>
<dbReference type="Proteomes" id="UP000189299">
    <property type="component" value="Unassembled WGS sequence"/>
</dbReference>
<dbReference type="RefSeq" id="WP_010734240.1">
    <property type="nucleotide sequence ID" value="NZ_AP019810.1"/>
</dbReference>
<evidence type="ECO:0000256" key="2">
    <source>
        <dbReference type="ARBA" id="ARBA00022723"/>
    </source>
</evidence>
<evidence type="ECO:0000313" key="8">
    <source>
        <dbReference type="EMBL" id="PTO34333.1"/>
    </source>
</evidence>
<evidence type="ECO:0000313" key="11">
    <source>
        <dbReference type="Proteomes" id="UP000509460"/>
    </source>
</evidence>
<dbReference type="GO" id="GO:0044281">
    <property type="term" value="P:small molecule metabolic process"/>
    <property type="evidence" value="ECO:0007669"/>
    <property type="project" value="UniProtKB-ARBA"/>
</dbReference>
<dbReference type="CDD" id="cd04305">
    <property type="entry name" value="HAD_Neu5Ac-Pase_like"/>
    <property type="match status" value="1"/>
</dbReference>
<evidence type="ECO:0000313" key="9">
    <source>
        <dbReference type="Proteomes" id="UP000189299"/>
    </source>
</evidence>
<dbReference type="InterPro" id="IPR006439">
    <property type="entry name" value="HAD-SF_hydro_IA"/>
</dbReference>
<proteinExistence type="predicted"/>
<dbReference type="InterPro" id="IPR036412">
    <property type="entry name" value="HAD-like_sf"/>
</dbReference>
<dbReference type="OrthoDB" id="25198at2"/>
<sequence length="240" mass="27653">MIKSVVFDVDDTMYDQQQPFKNSVQSVVPQVAEEDMHGLYIRFRHHSDENFPKVMAGEWTLDYMRAHRISQSLIDLGYSPISDEKCLVFQEVYEEELANISLHPEVKKTLDFLKEKNIPLGIITNGPTDHQTKKLNQLQLTNWIPADCMLVSQATGFQKPEKEIFQLAEKTFNMSPNETLYVGDNYENDVLGAKSANWQTLWFNHRKRSINERPVCDVEINEFDQLLSAIKTAVGEAQLV</sequence>
<evidence type="ECO:0000313" key="6">
    <source>
        <dbReference type="EMBL" id="NMP58239.1"/>
    </source>
</evidence>
<reference evidence="8 10" key="2">
    <citation type="submission" date="2018-03" db="EMBL/GenBank/DDBJ databases">
        <title>Draft genome sequences of four Enterococcus mundtii strains isolated from beef slaughterhouses in Kenya.</title>
        <authorList>
            <person name="Wambui J."/>
            <person name="Stevens M."/>
            <person name="Njage P."/>
            <person name="Stephan R."/>
            <person name="Tasara T."/>
        </authorList>
    </citation>
    <scope>NUCLEOTIDE SEQUENCE [LARGE SCALE GENOMIC DNA]</scope>
    <source>
        <strain evidence="8 10">H18-EM</strain>
    </source>
</reference>
<dbReference type="InterPro" id="IPR051400">
    <property type="entry name" value="HAD-like_hydrolase"/>
</dbReference>
<evidence type="ECO:0000313" key="10">
    <source>
        <dbReference type="Proteomes" id="UP000244022"/>
    </source>
</evidence>
<dbReference type="EMBL" id="PYGR01000071">
    <property type="protein sequence ID" value="PTO34333.1"/>
    <property type="molecule type" value="Genomic_DNA"/>
</dbReference>
<dbReference type="Gene3D" id="1.10.150.520">
    <property type="match status" value="1"/>
</dbReference>
<keyword evidence="3 7" id="KW-0378">Hydrolase</keyword>
<name>A0A1V2UH09_ENTMU</name>
<dbReference type="EMBL" id="MSTR01000009">
    <property type="protein sequence ID" value="ONN42615.1"/>
    <property type="molecule type" value="Genomic_DNA"/>
</dbReference>
<dbReference type="GO" id="GO:0046872">
    <property type="term" value="F:metal ion binding"/>
    <property type="evidence" value="ECO:0007669"/>
    <property type="project" value="UniProtKB-KW"/>
</dbReference>
<dbReference type="STRING" id="53346.A5802_002246"/>
<dbReference type="SFLD" id="SFLDS00003">
    <property type="entry name" value="Haloacid_Dehalogenase"/>
    <property type="match status" value="1"/>
</dbReference>
<dbReference type="PANTHER" id="PTHR46470">
    <property type="entry name" value="N-ACYLNEURAMINATE-9-PHOSPHATASE"/>
    <property type="match status" value="1"/>
</dbReference>
<reference evidence="7 9" key="1">
    <citation type="submission" date="2016-12" db="EMBL/GenBank/DDBJ databases">
        <authorList>
            <person name="Song W.-J."/>
            <person name="Kurnit D.M."/>
        </authorList>
    </citation>
    <scope>NUCLEOTIDE SEQUENCE [LARGE SCALE GENOMIC DNA]</scope>
    <source>
        <strain evidence="7 9">CGB1038-1_S1</strain>
    </source>
</reference>
<dbReference type="EMBL" id="AP019810">
    <property type="protein sequence ID" value="BBM14410.1"/>
    <property type="molecule type" value="Genomic_DNA"/>
</dbReference>
<evidence type="ECO:0000313" key="5">
    <source>
        <dbReference type="EMBL" id="BBM14410.1"/>
    </source>
</evidence>
<dbReference type="Proteomes" id="UP000557857">
    <property type="component" value="Unassembled WGS sequence"/>
</dbReference>
<keyword evidence="4" id="KW-0460">Magnesium</keyword>
<dbReference type="GO" id="GO:0016791">
    <property type="term" value="F:phosphatase activity"/>
    <property type="evidence" value="ECO:0007669"/>
    <property type="project" value="TreeGrafter"/>
</dbReference>
<dbReference type="AlphaFoldDB" id="A0A1V2UH09"/>
<dbReference type="EMBL" id="JABCAG010000017">
    <property type="protein sequence ID" value="NMP58239.1"/>
    <property type="molecule type" value="Genomic_DNA"/>
</dbReference>
<evidence type="ECO:0000256" key="1">
    <source>
        <dbReference type="ARBA" id="ARBA00001946"/>
    </source>
</evidence>
<reference evidence="5 11" key="3">
    <citation type="submission" date="2019-07" db="EMBL/GenBank/DDBJ databases">
        <title>antibiotic susceptibility of plant-derived lactic acid bacteria.</title>
        <authorList>
            <person name="Sugiyama M."/>
            <person name="Noda M."/>
        </authorList>
    </citation>
    <scope>NUCLEOTIDE SEQUENCE [LARGE SCALE GENOMIC DNA]</scope>
    <source>
        <strain evidence="5 11">15-1A</strain>
    </source>
</reference>
<comment type="cofactor">
    <cofactor evidence="1">
        <name>Mg(2+)</name>
        <dbReference type="ChEBI" id="CHEBI:18420"/>
    </cofactor>
</comment>
<dbReference type="InterPro" id="IPR023214">
    <property type="entry name" value="HAD_sf"/>
</dbReference>
<dbReference type="SFLD" id="SFLDG01129">
    <property type="entry name" value="C1.5:_HAD__Beta-PGM__Phosphata"/>
    <property type="match status" value="1"/>
</dbReference>
<organism evidence="7 9">
    <name type="scientific">Enterococcus mundtii</name>
    <dbReference type="NCBI Taxonomy" id="53346"/>
    <lineage>
        <taxon>Bacteria</taxon>
        <taxon>Bacillati</taxon>
        <taxon>Bacillota</taxon>
        <taxon>Bacilli</taxon>
        <taxon>Lactobacillales</taxon>
        <taxon>Enterococcaceae</taxon>
        <taxon>Enterococcus</taxon>
    </lineage>
</organism>
<keyword evidence="2" id="KW-0479">Metal-binding</keyword>
<dbReference type="PRINTS" id="PR00413">
    <property type="entry name" value="HADHALOGNASE"/>
</dbReference>
<evidence type="ECO:0000256" key="3">
    <source>
        <dbReference type="ARBA" id="ARBA00022801"/>
    </source>
</evidence>
<evidence type="ECO:0000313" key="12">
    <source>
        <dbReference type="Proteomes" id="UP000557857"/>
    </source>
</evidence>
<dbReference type="Proteomes" id="UP000509460">
    <property type="component" value="Chromosome"/>
</dbReference>
<dbReference type="PANTHER" id="PTHR46470:SF2">
    <property type="entry name" value="GLYCERALDEHYDE 3-PHOSPHATE PHOSPHATASE"/>
    <property type="match status" value="1"/>
</dbReference>
<dbReference type="Proteomes" id="UP000244022">
    <property type="component" value="Unassembled WGS sequence"/>
</dbReference>
<protein>
    <submittedName>
        <fullName evidence="7">HAD family hydrolase</fullName>
    </submittedName>
    <submittedName>
        <fullName evidence="5">HAD-superfamily hydrolase</fullName>
    </submittedName>
</protein>
<evidence type="ECO:0000256" key="4">
    <source>
        <dbReference type="ARBA" id="ARBA00022842"/>
    </source>
</evidence>
<evidence type="ECO:0000313" key="7">
    <source>
        <dbReference type="EMBL" id="ONN42615.1"/>
    </source>
</evidence>
<dbReference type="Gene3D" id="3.40.50.1000">
    <property type="entry name" value="HAD superfamily/HAD-like"/>
    <property type="match status" value="1"/>
</dbReference>
<gene>
    <name evidence="7" type="ORF">BTN92_10120</name>
    <name evidence="8" type="ORF">C6N14_12655</name>
    <name evidence="5" type="ORF">EM151A_1174</name>
    <name evidence="6" type="ORF">HI921_07140</name>
</gene>
<reference evidence="6 12" key="4">
    <citation type="submission" date="2020-04" db="EMBL/GenBank/DDBJ databases">
        <authorList>
            <person name="Abaymova A."/>
            <person name="Teymurazov M."/>
            <person name="Tazyna O."/>
            <person name="Chatushin Y."/>
            <person name="Svetoch E."/>
            <person name="Pereligyn V."/>
            <person name="Pohylenko V."/>
            <person name="Platonov M."/>
            <person name="Kartsev N."/>
            <person name="Skryabin Y."/>
            <person name="Sizova A."/>
            <person name="Solomentsev V."/>
            <person name="Kislichkina A."/>
            <person name="Bogun A."/>
        </authorList>
    </citation>
    <scope>NUCLEOTIDE SEQUENCE [LARGE SCALE GENOMIC DNA]</scope>
    <source>
        <strain evidence="6">SCPM-O-B-8398</strain>
        <strain evidence="12">SCPM-O-B-8398 (E28)</strain>
    </source>
</reference>
<dbReference type="Pfam" id="PF00702">
    <property type="entry name" value="Hydrolase"/>
    <property type="match status" value="1"/>
</dbReference>
<dbReference type="SUPFAM" id="SSF56784">
    <property type="entry name" value="HAD-like"/>
    <property type="match status" value="1"/>
</dbReference>
<dbReference type="NCBIfam" id="TIGR01549">
    <property type="entry name" value="HAD-SF-IA-v1"/>
    <property type="match status" value="1"/>
</dbReference>